<evidence type="ECO:0000313" key="4">
    <source>
        <dbReference type="EMBL" id="GAA3529736.1"/>
    </source>
</evidence>
<feature type="domain" description="Methyltransferase" evidence="3">
    <location>
        <begin position="70"/>
        <end position="167"/>
    </location>
</feature>
<name>A0ABP6VA72_9ACTN</name>
<evidence type="ECO:0000256" key="1">
    <source>
        <dbReference type="ARBA" id="ARBA00022603"/>
    </source>
</evidence>
<accession>A0ABP6VA72</accession>
<dbReference type="Gene3D" id="3.40.50.150">
    <property type="entry name" value="Vaccinia Virus protein VP39"/>
    <property type="match status" value="1"/>
</dbReference>
<comment type="caution">
    <text evidence="4">The sequence shown here is derived from an EMBL/GenBank/DDBJ whole genome shotgun (WGS) entry which is preliminary data.</text>
</comment>
<evidence type="ECO:0000256" key="2">
    <source>
        <dbReference type="ARBA" id="ARBA00022679"/>
    </source>
</evidence>
<dbReference type="InterPro" id="IPR041698">
    <property type="entry name" value="Methyltransf_25"/>
</dbReference>
<proteinExistence type="predicted"/>
<dbReference type="GO" id="GO:0008168">
    <property type="term" value="F:methyltransferase activity"/>
    <property type="evidence" value="ECO:0007669"/>
    <property type="project" value="UniProtKB-KW"/>
</dbReference>
<dbReference type="PANTHER" id="PTHR43861">
    <property type="entry name" value="TRANS-ACONITATE 2-METHYLTRANSFERASE-RELATED"/>
    <property type="match status" value="1"/>
</dbReference>
<protein>
    <submittedName>
        <fullName evidence="4">Class I SAM-dependent methyltransferase</fullName>
    </submittedName>
</protein>
<dbReference type="PANTHER" id="PTHR43861:SF1">
    <property type="entry name" value="TRANS-ACONITATE 2-METHYLTRANSFERASE"/>
    <property type="match status" value="1"/>
</dbReference>
<keyword evidence="5" id="KW-1185">Reference proteome</keyword>
<dbReference type="CDD" id="cd02440">
    <property type="entry name" value="AdoMet_MTases"/>
    <property type="match status" value="1"/>
</dbReference>
<evidence type="ECO:0000313" key="5">
    <source>
        <dbReference type="Proteomes" id="UP001500630"/>
    </source>
</evidence>
<dbReference type="InterPro" id="IPR029063">
    <property type="entry name" value="SAM-dependent_MTases_sf"/>
</dbReference>
<dbReference type="Pfam" id="PF13649">
    <property type="entry name" value="Methyltransf_25"/>
    <property type="match status" value="1"/>
</dbReference>
<sequence length="274" mass="29734">MTGYTFVFYVVTVEILNDGYKETFVLTHDAALEWIARWDRQQEGYLPDREERFTALIDAVEALGRPDPLVIDLGCGPGSLSGRLLERLPQARVIAVDADPLLLGLGRAAYPHLTFVSADLRTSGWTSLLGLDGPADAAVSTTALHWISGPELKGVYAELASVLRPGGLLLNGDHMDTGDATPALSRLEHAVHDRETARAFGANPPEDWRTWWDAIGADPALSSLNEERTTAGADHHGSESHLLSHHVTALGEAGFTEVGTLWQRGNNRLLCAVR</sequence>
<dbReference type="EMBL" id="BAABDQ010000001">
    <property type="protein sequence ID" value="GAA3529736.1"/>
    <property type="molecule type" value="Genomic_DNA"/>
</dbReference>
<dbReference type="Proteomes" id="UP001500630">
    <property type="component" value="Unassembled WGS sequence"/>
</dbReference>
<reference evidence="5" key="1">
    <citation type="journal article" date="2019" name="Int. J. Syst. Evol. Microbiol.">
        <title>The Global Catalogue of Microorganisms (GCM) 10K type strain sequencing project: providing services to taxonomists for standard genome sequencing and annotation.</title>
        <authorList>
            <consortium name="The Broad Institute Genomics Platform"/>
            <consortium name="The Broad Institute Genome Sequencing Center for Infectious Disease"/>
            <person name="Wu L."/>
            <person name="Ma J."/>
        </authorList>
    </citation>
    <scope>NUCLEOTIDE SEQUENCE [LARGE SCALE GENOMIC DNA]</scope>
    <source>
        <strain evidence="5">JCM 17326</strain>
    </source>
</reference>
<gene>
    <name evidence="4" type="ORF">GCM10022419_005810</name>
</gene>
<keyword evidence="1 4" id="KW-0489">Methyltransferase</keyword>
<organism evidence="4 5">
    <name type="scientific">Nonomuraea rosea</name>
    <dbReference type="NCBI Taxonomy" id="638574"/>
    <lineage>
        <taxon>Bacteria</taxon>
        <taxon>Bacillati</taxon>
        <taxon>Actinomycetota</taxon>
        <taxon>Actinomycetes</taxon>
        <taxon>Streptosporangiales</taxon>
        <taxon>Streptosporangiaceae</taxon>
        <taxon>Nonomuraea</taxon>
    </lineage>
</organism>
<dbReference type="SUPFAM" id="SSF53335">
    <property type="entry name" value="S-adenosyl-L-methionine-dependent methyltransferases"/>
    <property type="match status" value="1"/>
</dbReference>
<keyword evidence="2" id="KW-0808">Transferase</keyword>
<dbReference type="GO" id="GO:0032259">
    <property type="term" value="P:methylation"/>
    <property type="evidence" value="ECO:0007669"/>
    <property type="project" value="UniProtKB-KW"/>
</dbReference>
<evidence type="ECO:0000259" key="3">
    <source>
        <dbReference type="Pfam" id="PF13649"/>
    </source>
</evidence>